<dbReference type="Proteomes" id="UP001154015">
    <property type="component" value="Unassembled WGS sequence"/>
</dbReference>
<feature type="coiled-coil region" evidence="1">
    <location>
        <begin position="141"/>
        <end position="277"/>
    </location>
</feature>
<sequence>MSAGPVSAFDVVGVRGKGYRPDQVDRRVTALTAERDGALAEIARLTGRAEELHAEAARLAETVAALPVQDYAELGERAQRILALAESEAEALEAEALAAGQALRDEAEAAGRAAGDAAREAAEAVRAAADRAAEERVAAAVREAEGLLAAARQDAEGVREAAASAMAATRDRTASVLAHQKQEHAERLKAAEAEMAAEEAALEARHTELTERAEALLTEAGRHLAATQEAARHGQEDAEARAAELLAEARVREERVVRETERILREHEEGREEVQAHMAHVRSSLAALTGRVTSNGDGNEGGNEAEGA</sequence>
<keyword evidence="1" id="KW-0175">Coiled coil</keyword>
<gene>
    <name evidence="3" type="ORF">SGL43_06086</name>
</gene>
<keyword evidence="4" id="KW-1185">Reference proteome</keyword>
<organism evidence="3 4">
    <name type="scientific">Streptomyces globisporus</name>
    <dbReference type="NCBI Taxonomy" id="1908"/>
    <lineage>
        <taxon>Bacteria</taxon>
        <taxon>Bacillati</taxon>
        <taxon>Actinomycetota</taxon>
        <taxon>Actinomycetes</taxon>
        <taxon>Kitasatosporales</taxon>
        <taxon>Streptomycetaceae</taxon>
        <taxon>Streptomyces</taxon>
    </lineage>
</organism>
<dbReference type="RefSeq" id="WP_078942308.1">
    <property type="nucleotide sequence ID" value="NZ_BMTG01000007.1"/>
</dbReference>
<feature type="coiled-coil region" evidence="1">
    <location>
        <begin position="35"/>
        <end position="102"/>
    </location>
</feature>
<dbReference type="EMBL" id="CAKXYP010000022">
    <property type="protein sequence ID" value="CAH9419033.1"/>
    <property type="molecule type" value="Genomic_DNA"/>
</dbReference>
<reference evidence="3" key="1">
    <citation type="submission" date="2022-03" db="EMBL/GenBank/DDBJ databases">
        <authorList>
            <person name="Leyn A S."/>
        </authorList>
    </citation>
    <scope>NUCLEOTIDE SEQUENCE</scope>
    <source>
        <strain evidence="3">Streptomyces globisporus 4-3</strain>
    </source>
</reference>
<feature type="region of interest" description="Disordered" evidence="2">
    <location>
        <begin position="286"/>
        <end position="308"/>
    </location>
</feature>
<protein>
    <submittedName>
        <fullName evidence="3">Cellulose-binding protein</fullName>
    </submittedName>
</protein>
<evidence type="ECO:0000313" key="4">
    <source>
        <dbReference type="Proteomes" id="UP001154015"/>
    </source>
</evidence>
<name>A0ABN8V9R1_STRGL</name>
<evidence type="ECO:0000313" key="3">
    <source>
        <dbReference type="EMBL" id="CAH9419033.1"/>
    </source>
</evidence>
<evidence type="ECO:0000256" key="2">
    <source>
        <dbReference type="SAM" id="MobiDB-lite"/>
    </source>
</evidence>
<accession>A0ABN8V9R1</accession>
<proteinExistence type="predicted"/>
<comment type="caution">
    <text evidence="3">The sequence shown here is derived from an EMBL/GenBank/DDBJ whole genome shotgun (WGS) entry which is preliminary data.</text>
</comment>
<evidence type="ECO:0000256" key="1">
    <source>
        <dbReference type="SAM" id="Coils"/>
    </source>
</evidence>